<keyword evidence="2" id="KW-0238">DNA-binding</keyword>
<dbReference type="Pfam" id="PF22381">
    <property type="entry name" value="Staph_reg_Sar_Rot"/>
    <property type="match status" value="1"/>
</dbReference>
<dbReference type="SMART" id="SM00347">
    <property type="entry name" value="HTH_MARR"/>
    <property type="match status" value="1"/>
</dbReference>
<keyword evidence="3" id="KW-0804">Transcription</keyword>
<dbReference type="EMBL" id="CP022474">
    <property type="protein sequence ID" value="ASN60949.1"/>
    <property type="molecule type" value="Genomic_DNA"/>
</dbReference>
<name>A0AAC9US48_LATCU</name>
<evidence type="ECO:0000259" key="4">
    <source>
        <dbReference type="PROSITE" id="PS50995"/>
    </source>
</evidence>
<evidence type="ECO:0000313" key="6">
    <source>
        <dbReference type="Proteomes" id="UP000199749"/>
    </source>
</evidence>
<dbReference type="PANTHER" id="PTHR33164">
    <property type="entry name" value="TRANSCRIPTIONAL REGULATOR, MARR FAMILY"/>
    <property type="match status" value="1"/>
</dbReference>
<dbReference type="InterPro" id="IPR036388">
    <property type="entry name" value="WH-like_DNA-bd_sf"/>
</dbReference>
<dbReference type="SUPFAM" id="SSF46785">
    <property type="entry name" value="Winged helix' DNA-binding domain"/>
    <property type="match status" value="1"/>
</dbReference>
<dbReference type="Gene3D" id="1.10.10.10">
    <property type="entry name" value="Winged helix-like DNA-binding domain superfamily/Winged helix DNA-binding domain"/>
    <property type="match status" value="1"/>
</dbReference>
<protein>
    <submittedName>
        <fullName evidence="5">MarR family transcriptional regulator</fullName>
    </submittedName>
</protein>
<dbReference type="InterPro" id="IPR000835">
    <property type="entry name" value="HTH_MarR-typ"/>
</dbReference>
<keyword evidence="1" id="KW-0805">Transcription regulation</keyword>
<accession>A0AAC9US48</accession>
<dbReference type="InterPro" id="IPR039422">
    <property type="entry name" value="MarR/SlyA-like"/>
</dbReference>
<organism evidence="5 6">
    <name type="scientific">Latilactobacillus curvatus</name>
    <name type="common">Lactobacillus curvatus</name>
    <dbReference type="NCBI Taxonomy" id="28038"/>
    <lineage>
        <taxon>Bacteria</taxon>
        <taxon>Bacillati</taxon>
        <taxon>Bacillota</taxon>
        <taxon>Bacilli</taxon>
        <taxon>Lactobacillales</taxon>
        <taxon>Lactobacillaceae</taxon>
        <taxon>Latilactobacillus</taxon>
    </lineage>
</organism>
<reference evidence="5 6" key="1">
    <citation type="submission" date="2017-07" db="EMBL/GenBank/DDBJ databases">
        <title>Lactobacillus curvatus MRS6 whole genome.</title>
        <authorList>
            <person name="Jans C."/>
            <person name="Lagler S."/>
            <person name="Lacroix C."/>
            <person name="Meile L."/>
            <person name="Stevens M.J.A."/>
        </authorList>
    </citation>
    <scope>NUCLEOTIDE SEQUENCE [LARGE SCALE GENOMIC DNA]</scope>
    <source>
        <strain evidence="5 6">MRS6</strain>
    </source>
</reference>
<evidence type="ECO:0000256" key="3">
    <source>
        <dbReference type="ARBA" id="ARBA00023163"/>
    </source>
</evidence>
<proteinExistence type="predicted"/>
<dbReference type="InterPro" id="IPR036390">
    <property type="entry name" value="WH_DNA-bd_sf"/>
</dbReference>
<sequence length="141" mass="16210">MNGGGLQMPDNKRILTISEWYLECQNITTQLNKMSEKHGLSYDQFLVLEQIVELGRNTPGQIAVVFGTSAPAASRKINTLQSKKFIRKIRDMENDQRNVWLEATEEGLRKYKALKKDITKHTGIKATDLEYLRQINQTIIE</sequence>
<dbReference type="PANTHER" id="PTHR33164:SF43">
    <property type="entry name" value="HTH-TYPE TRANSCRIPTIONAL REPRESSOR YETL"/>
    <property type="match status" value="1"/>
</dbReference>
<dbReference type="GO" id="GO:0003700">
    <property type="term" value="F:DNA-binding transcription factor activity"/>
    <property type="evidence" value="ECO:0007669"/>
    <property type="project" value="InterPro"/>
</dbReference>
<dbReference type="AlphaFoldDB" id="A0AAC9US48"/>
<dbReference type="Proteomes" id="UP000199749">
    <property type="component" value="Chromosome"/>
</dbReference>
<evidence type="ECO:0000256" key="2">
    <source>
        <dbReference type="ARBA" id="ARBA00023125"/>
    </source>
</evidence>
<dbReference type="PROSITE" id="PS50995">
    <property type="entry name" value="HTH_MARR_2"/>
    <property type="match status" value="1"/>
</dbReference>
<evidence type="ECO:0000313" key="5">
    <source>
        <dbReference type="EMBL" id="ASN60949.1"/>
    </source>
</evidence>
<evidence type="ECO:0000256" key="1">
    <source>
        <dbReference type="ARBA" id="ARBA00023015"/>
    </source>
</evidence>
<dbReference type="InterPro" id="IPR055166">
    <property type="entry name" value="Transc_reg_Sar_Rot_HTH"/>
</dbReference>
<dbReference type="GO" id="GO:0006950">
    <property type="term" value="P:response to stress"/>
    <property type="evidence" value="ECO:0007669"/>
    <property type="project" value="TreeGrafter"/>
</dbReference>
<gene>
    <name evidence="5" type="ORF">CG419_10100</name>
</gene>
<feature type="domain" description="HTH marR-type" evidence="4">
    <location>
        <begin position="1"/>
        <end position="141"/>
    </location>
</feature>